<dbReference type="RefSeq" id="WP_323280439.1">
    <property type="nucleotide sequence ID" value="NZ_JAYGGQ010000015.1"/>
</dbReference>
<evidence type="ECO:0000256" key="1">
    <source>
        <dbReference type="SAM" id="MobiDB-lite"/>
    </source>
</evidence>
<gene>
    <name evidence="2" type="ORF">SPF06_17595</name>
</gene>
<name>A0ABU5TA25_9MICC</name>
<proteinExistence type="predicted"/>
<organism evidence="2 3">
    <name type="scientific">Sinomonas terricola</name>
    <dbReference type="NCBI Taxonomy" id="3110330"/>
    <lineage>
        <taxon>Bacteria</taxon>
        <taxon>Bacillati</taxon>
        <taxon>Actinomycetota</taxon>
        <taxon>Actinomycetes</taxon>
        <taxon>Micrococcales</taxon>
        <taxon>Micrococcaceae</taxon>
        <taxon>Sinomonas</taxon>
    </lineage>
</organism>
<reference evidence="2 3" key="1">
    <citation type="submission" date="2023-12" db="EMBL/GenBank/DDBJ databases">
        <title>Sinomonas terricola sp. nov, isolated from litchi orchard soil in Guangdong, PR China.</title>
        <authorList>
            <person name="Jiaxin W."/>
            <person name="Yang Z."/>
            <person name="Honghui Z."/>
        </authorList>
    </citation>
    <scope>NUCLEOTIDE SEQUENCE [LARGE SCALE GENOMIC DNA]</scope>
    <source>
        <strain evidence="2 3">JGH33</strain>
    </source>
</reference>
<evidence type="ECO:0000313" key="2">
    <source>
        <dbReference type="EMBL" id="MEA5456544.1"/>
    </source>
</evidence>
<keyword evidence="3" id="KW-1185">Reference proteome</keyword>
<evidence type="ECO:0000313" key="3">
    <source>
        <dbReference type="Proteomes" id="UP001304769"/>
    </source>
</evidence>
<feature type="region of interest" description="Disordered" evidence="1">
    <location>
        <begin position="89"/>
        <end position="111"/>
    </location>
</feature>
<comment type="caution">
    <text evidence="2">The sequence shown here is derived from an EMBL/GenBank/DDBJ whole genome shotgun (WGS) entry which is preliminary data.</text>
</comment>
<protein>
    <submittedName>
        <fullName evidence="2">Uncharacterized protein</fullName>
    </submittedName>
</protein>
<accession>A0ABU5TA25</accession>
<dbReference type="EMBL" id="JAYGGQ010000015">
    <property type="protein sequence ID" value="MEA5456544.1"/>
    <property type="molecule type" value="Genomic_DNA"/>
</dbReference>
<dbReference type="Proteomes" id="UP001304769">
    <property type="component" value="Unassembled WGS sequence"/>
</dbReference>
<sequence length="125" mass="13547">MDPTPSEATKRSLYTLEALIRVASTVHRAAAADLEQALALGNQDEAIPVLLTGASILARAEFEDRPEGLSLAILDRAEQILHDTLRLPRDRTGSFAPASTLAPRGRPDAAVPRRPLAMLMKQQQI</sequence>